<feature type="compositionally biased region" description="Low complexity" evidence="1">
    <location>
        <begin position="79"/>
        <end position="90"/>
    </location>
</feature>
<evidence type="ECO:0000313" key="3">
    <source>
        <dbReference type="Proteomes" id="UP000245754"/>
    </source>
</evidence>
<protein>
    <recommendedName>
        <fullName evidence="4">Short-chain fatty acid transporter</fullName>
    </recommendedName>
</protein>
<accession>A0A316EP18</accession>
<sequence>MSRTPRTPIRLAPALKSTLRPTLRSTLRSTPRSTLQSTLTPTLKLASALTLSMLAACTSTPFFDAPSQPQRLPSPAPAPSTTITPAPGSSGAYGGLSRATLEAAGNACEKVVANAVKTRYPQPGSIMMMPDRERIYQQSATQAGVNGEGTFEPDASDEAMSFRYTCLFNIRTNRVDDVQMRY</sequence>
<dbReference type="AlphaFoldDB" id="A0A316EP18"/>
<dbReference type="RefSeq" id="WP_258308045.1">
    <property type="nucleotide sequence ID" value="NZ_QGGT01000003.1"/>
</dbReference>
<evidence type="ECO:0008006" key="4">
    <source>
        <dbReference type="Google" id="ProtNLM"/>
    </source>
</evidence>
<keyword evidence="3" id="KW-1185">Reference proteome</keyword>
<comment type="caution">
    <text evidence="2">The sequence shown here is derived from an EMBL/GenBank/DDBJ whole genome shotgun (WGS) entry which is preliminary data.</text>
</comment>
<name>A0A316EP18_9BURK</name>
<gene>
    <name evidence="2" type="ORF">C7419_103347</name>
</gene>
<dbReference type="EMBL" id="QGGT01000003">
    <property type="protein sequence ID" value="PWK34028.1"/>
    <property type="molecule type" value="Genomic_DNA"/>
</dbReference>
<evidence type="ECO:0000256" key="1">
    <source>
        <dbReference type="SAM" id="MobiDB-lite"/>
    </source>
</evidence>
<dbReference type="Proteomes" id="UP000245754">
    <property type="component" value="Unassembled WGS sequence"/>
</dbReference>
<feature type="region of interest" description="Disordered" evidence="1">
    <location>
        <begin position="65"/>
        <end position="91"/>
    </location>
</feature>
<organism evidence="2 3">
    <name type="scientific">Cupriavidus plantarum</name>
    <dbReference type="NCBI Taxonomy" id="942865"/>
    <lineage>
        <taxon>Bacteria</taxon>
        <taxon>Pseudomonadati</taxon>
        <taxon>Pseudomonadota</taxon>
        <taxon>Betaproteobacteria</taxon>
        <taxon>Burkholderiales</taxon>
        <taxon>Burkholderiaceae</taxon>
        <taxon>Cupriavidus</taxon>
    </lineage>
</organism>
<proteinExistence type="predicted"/>
<reference evidence="2 3" key="1">
    <citation type="submission" date="2018-05" db="EMBL/GenBank/DDBJ databases">
        <title>Genomic Encyclopedia of Type Strains, Phase IV (KMG-V): Genome sequencing to study the core and pangenomes of soil and plant-associated prokaryotes.</title>
        <authorList>
            <person name="Whitman W."/>
        </authorList>
    </citation>
    <scope>NUCLEOTIDE SEQUENCE [LARGE SCALE GENOMIC DNA]</scope>
    <source>
        <strain evidence="2 3">SLV-132</strain>
    </source>
</reference>
<evidence type="ECO:0000313" key="2">
    <source>
        <dbReference type="EMBL" id="PWK34028.1"/>
    </source>
</evidence>